<dbReference type="RefSeq" id="XP_026687973.1">
    <property type="nucleotide sequence ID" value="XM_026832172.1"/>
</dbReference>
<evidence type="ECO:0000256" key="1">
    <source>
        <dbReference type="SAM" id="Phobius"/>
    </source>
</evidence>
<name>A0A3Q0JLF5_DIACI</name>
<proteinExistence type="predicted"/>
<keyword evidence="2" id="KW-1185">Reference proteome</keyword>
<feature type="transmembrane region" description="Helical" evidence="1">
    <location>
        <begin position="21"/>
        <end position="39"/>
    </location>
</feature>
<sequence>MLTEFFHIVCSMCYLIQHIRAIHFYNLFLHMFTVFYIIIKACYTTQYQIFYSGRMIVNFIVSRKNPELNQNLDYVLECLSYNSKSFSLYQLISLDLSVLVSVIC</sequence>
<protein>
    <submittedName>
        <fullName evidence="3">Uncharacterized protein LOC113472420</fullName>
    </submittedName>
</protein>
<dbReference type="KEGG" id="dci:113472420"/>
<dbReference type="Proteomes" id="UP000079169">
    <property type="component" value="Unplaced"/>
</dbReference>
<evidence type="ECO:0000313" key="2">
    <source>
        <dbReference type="Proteomes" id="UP000079169"/>
    </source>
</evidence>
<keyword evidence="1" id="KW-0812">Transmembrane</keyword>
<keyword evidence="1" id="KW-1133">Transmembrane helix</keyword>
<dbReference type="AlphaFoldDB" id="A0A3Q0JLF5"/>
<dbReference type="PaxDb" id="121845-A0A3Q0JLF5"/>
<organism evidence="2 3">
    <name type="scientific">Diaphorina citri</name>
    <name type="common">Asian citrus psyllid</name>
    <dbReference type="NCBI Taxonomy" id="121845"/>
    <lineage>
        <taxon>Eukaryota</taxon>
        <taxon>Metazoa</taxon>
        <taxon>Ecdysozoa</taxon>
        <taxon>Arthropoda</taxon>
        <taxon>Hexapoda</taxon>
        <taxon>Insecta</taxon>
        <taxon>Pterygota</taxon>
        <taxon>Neoptera</taxon>
        <taxon>Paraneoptera</taxon>
        <taxon>Hemiptera</taxon>
        <taxon>Sternorrhyncha</taxon>
        <taxon>Psylloidea</taxon>
        <taxon>Psyllidae</taxon>
        <taxon>Diaphorininae</taxon>
        <taxon>Diaphorina</taxon>
    </lineage>
</organism>
<evidence type="ECO:0000313" key="3">
    <source>
        <dbReference type="RefSeq" id="XP_026687973.1"/>
    </source>
</evidence>
<gene>
    <name evidence="3" type="primary">LOC113472420</name>
</gene>
<dbReference type="GeneID" id="113472420"/>
<accession>A0A3Q0JLF5</accession>
<keyword evidence="1" id="KW-0472">Membrane</keyword>
<reference evidence="3" key="1">
    <citation type="submission" date="2025-08" db="UniProtKB">
        <authorList>
            <consortium name="RefSeq"/>
        </authorList>
    </citation>
    <scope>IDENTIFICATION</scope>
</reference>